<reference evidence="3" key="6">
    <citation type="submission" date="2011-05" db="EMBL/GenBank/DDBJ databases">
        <title>Complete sequence of Collimonas fungivorans Ter331.</title>
        <authorList>
            <person name="Leveau J.H."/>
        </authorList>
    </citation>
    <scope>NUCLEOTIDE SEQUENCE [LARGE SCALE GENOMIC DNA]</scope>
    <source>
        <strain evidence="3">Ter331</strain>
    </source>
</reference>
<reference evidence="2 3" key="3">
    <citation type="journal article" date="2008" name="FEMS Microbiol. Ecol.">
        <title>Identification and characterization of genes underlying chitinolysis in Collimonas fungivorans Ter331.</title>
        <authorList>
            <person name="Fritsche K."/>
            <person name="de Boer W."/>
            <person name="Gerards S."/>
            <person name="van den Berg M."/>
            <person name="van Veen J.A."/>
            <person name="Leveau J.H."/>
        </authorList>
    </citation>
    <scope>NUCLEOTIDE SEQUENCE [LARGE SCALE GENOMIC DNA]</scope>
    <source>
        <strain evidence="2 3">Ter331</strain>
    </source>
</reference>
<organism evidence="2 3">
    <name type="scientific">Collimonas fungivorans (strain Ter331)</name>
    <dbReference type="NCBI Taxonomy" id="1005048"/>
    <lineage>
        <taxon>Bacteria</taxon>
        <taxon>Pseudomonadati</taxon>
        <taxon>Pseudomonadota</taxon>
        <taxon>Betaproteobacteria</taxon>
        <taxon>Burkholderiales</taxon>
        <taxon>Oxalobacteraceae</taxon>
        <taxon>Collimonas</taxon>
    </lineage>
</organism>
<proteinExistence type="predicted"/>
<reference evidence="2 3" key="5">
    <citation type="journal article" date="2011" name="ISME J.">
        <title>Dual transcriptional profiling of a bacterial/fungal confrontation: Collimonas fungivorans versus Aspergillus niger.</title>
        <authorList>
            <person name="Mela F."/>
            <person name="Fritsche K."/>
            <person name="de Boer W."/>
            <person name="van Veen J.A."/>
            <person name="de Graaff L.H."/>
            <person name="van den Berg M."/>
            <person name="Leveau J.H."/>
        </authorList>
    </citation>
    <scope>NUCLEOTIDE SEQUENCE [LARGE SCALE GENOMIC DNA]</scope>
    <source>
        <strain evidence="2 3">Ter331</strain>
    </source>
</reference>
<sequence>MQKQAWFVHCVEGDEDHARQRRVFRHKCRRRPLGKHLHRLRYGMRFKLKLDPDRRSISGTSVSGAWYSFNFMEFWMTIFTLRHTAALLLALFLFGCGGGGDSAQGGSTSGGGASGGGTSGGSTTGGGTSGGGTTGGGTTGGGTTGGGTTGGGTSGGSTTGGGTTGGGTTGGGTTGGGTTGGGTTGGGTTGGGTTGAAATSALVAKLGKPSRVLVGLGAGNSLAQMQSQSIHPDIVDTYLVGVGAGSWPTWNSPDGAYITYTAQAIQAYGATPMFTFYQMAQNGGGNLSGINDATFMNNYWAQARLMYQRIAALNAPVLVNLEPDFWGFVWAEAPGHDPAQIPAVVSSQAECSGLPNSAAGVGQCLVQMGRKIAPNALLGFPPSFWSGSPAEIGAEMKAVGAHQADFIVAQTSDRDAGCLEAASPPAECAGRTGTFYWDANNIATPNFHQSQSAISDYRTALSNGLPILWWQTPMGVPSATPGGTNQHYRDNRVDYMLRNTQEYGDIHTFAIVFSAGGSFQTTINSDGGQFARLLSQYLTQGGAALR</sequence>
<dbReference type="AlphaFoldDB" id="G0ACC0"/>
<protein>
    <submittedName>
        <fullName evidence="2">Glycine-rich cell wall structural protein 1.8</fullName>
    </submittedName>
</protein>
<feature type="region of interest" description="Disordered" evidence="1">
    <location>
        <begin position="103"/>
        <end position="192"/>
    </location>
</feature>
<evidence type="ECO:0000313" key="3">
    <source>
        <dbReference type="Proteomes" id="UP000008392"/>
    </source>
</evidence>
<name>G0ACC0_COLFT</name>
<accession>G0ACC0</accession>
<reference evidence="2 3" key="1">
    <citation type="journal article" date="2004" name="Environ. Microbiol.">
        <title>Phylogeny-function analysis of (meta)genomic libraries: screening for expression of ribosomal RNA genes by large-insert library fluorescent in situ hybridization (LIL-FISH).</title>
        <authorList>
            <person name="Leveau J.H."/>
            <person name="Gerards S."/>
            <person name="de Boer W."/>
            <person name="van Veen J.A."/>
        </authorList>
    </citation>
    <scope>NUCLEOTIDE SEQUENCE [LARGE SCALE GENOMIC DNA]</scope>
    <source>
        <strain evidence="2 3">Ter331</strain>
    </source>
</reference>
<evidence type="ECO:0000313" key="2">
    <source>
        <dbReference type="EMBL" id="AEK62475.1"/>
    </source>
</evidence>
<dbReference type="eggNOG" id="COG5164">
    <property type="taxonomic scope" value="Bacteria"/>
</dbReference>
<keyword evidence="3" id="KW-1185">Reference proteome</keyword>
<dbReference type="Proteomes" id="UP000008392">
    <property type="component" value="Chromosome"/>
</dbReference>
<reference evidence="2 3" key="4">
    <citation type="journal article" date="2010" name="Environ. Microbiol.">
        <title>The bacterial genus Collimonas: mycophagy, weathering and other adaptive solutions to life in oligotrophic soil environments.</title>
        <authorList>
            <person name="Leveau J.H."/>
            <person name="Uroz S."/>
            <person name="de Boer W."/>
        </authorList>
    </citation>
    <scope>NUCLEOTIDE SEQUENCE [LARGE SCALE GENOMIC DNA]</scope>
    <source>
        <strain evidence="2 3">Ter331</strain>
    </source>
</reference>
<dbReference type="HOGENOM" id="CLU_036996_0_0_4"/>
<dbReference type="KEGG" id="cfu:CFU_2648"/>
<dbReference type="EMBL" id="CP002745">
    <property type="protein sequence ID" value="AEK62475.1"/>
    <property type="molecule type" value="Genomic_DNA"/>
</dbReference>
<reference evidence="2 3" key="2">
    <citation type="journal article" date="2006" name="J. Microbiol. Methods">
        <title>Genomic flank-sequencing of plasposon insertion sites for rapid identification of functional genes.</title>
        <authorList>
            <person name="Leveau J.H."/>
            <person name="Gerards S."/>
            <person name="Fritsche K."/>
            <person name="Zondag G."/>
            <person name="van Veen J.A."/>
        </authorList>
    </citation>
    <scope>NUCLEOTIDE SEQUENCE [LARGE SCALE GENOMIC DNA]</scope>
    <source>
        <strain evidence="2 3">Ter331</strain>
    </source>
</reference>
<gene>
    <name evidence="2" type="ordered locus">CFU_2648</name>
</gene>
<dbReference type="STRING" id="1005048.CFU_2648"/>
<evidence type="ECO:0000256" key="1">
    <source>
        <dbReference type="SAM" id="MobiDB-lite"/>
    </source>
</evidence>